<evidence type="ECO:0000313" key="2">
    <source>
        <dbReference type="EMBL" id="AZV80830.1"/>
    </source>
</evidence>
<name>A0A3T0N9V9_9RHOB</name>
<keyword evidence="1" id="KW-1133">Transmembrane helix</keyword>
<geneLocation type="plasmid" evidence="2 3">
    <name>pW43B</name>
</geneLocation>
<feature type="transmembrane region" description="Helical" evidence="1">
    <location>
        <begin position="6"/>
        <end position="26"/>
    </location>
</feature>
<evidence type="ECO:0000256" key="1">
    <source>
        <dbReference type="SAM" id="Phobius"/>
    </source>
</evidence>
<organism evidence="2 3">
    <name type="scientific">Parasedimentitalea marina</name>
    <dbReference type="NCBI Taxonomy" id="2483033"/>
    <lineage>
        <taxon>Bacteria</taxon>
        <taxon>Pseudomonadati</taxon>
        <taxon>Pseudomonadota</taxon>
        <taxon>Alphaproteobacteria</taxon>
        <taxon>Rhodobacterales</taxon>
        <taxon>Paracoccaceae</taxon>
        <taxon>Parasedimentitalea</taxon>
    </lineage>
</organism>
<dbReference type="InterPro" id="IPR004714">
    <property type="entry name" value="Cyt_oxidase_maturation_cbb3"/>
</dbReference>
<dbReference type="Pfam" id="PF03597">
    <property type="entry name" value="FixS"/>
    <property type="match status" value="1"/>
</dbReference>
<keyword evidence="2" id="KW-0614">Plasmid</keyword>
<gene>
    <name evidence="2" type="primary">ccoS</name>
    <name evidence="2" type="ORF">EBB79_23045</name>
</gene>
<sequence>MTAITYLVPISIGLALITFIGVLWTVRTNQYGDPDGNSVWILDVDDVPLSQEEKDKIQS</sequence>
<dbReference type="OrthoDB" id="9802763at2"/>
<proteinExistence type="predicted"/>
<dbReference type="RefSeq" id="WP_127751329.1">
    <property type="nucleotide sequence ID" value="NZ_CP033221.1"/>
</dbReference>
<dbReference type="KEGG" id="sedi:EBB79_23045"/>
<accession>A0A3T0N9V9</accession>
<keyword evidence="3" id="KW-1185">Reference proteome</keyword>
<keyword evidence="1" id="KW-0812">Transmembrane</keyword>
<dbReference type="AlphaFoldDB" id="A0A3T0N9V9"/>
<dbReference type="EMBL" id="CP033221">
    <property type="protein sequence ID" value="AZV80830.1"/>
    <property type="molecule type" value="Genomic_DNA"/>
</dbReference>
<protein>
    <submittedName>
        <fullName evidence="2">Cbb3-type cytochrome oxidase assembly protein CcoS</fullName>
    </submittedName>
</protein>
<evidence type="ECO:0000313" key="3">
    <source>
        <dbReference type="Proteomes" id="UP000283063"/>
    </source>
</evidence>
<keyword evidence="1" id="KW-0472">Membrane</keyword>
<dbReference type="NCBIfam" id="TIGR00847">
    <property type="entry name" value="ccoS"/>
    <property type="match status" value="1"/>
</dbReference>
<reference evidence="2 3" key="1">
    <citation type="submission" date="2018-10" db="EMBL/GenBank/DDBJ databases">
        <title>Parasedimentitalea marina sp. nov., a psychrophilic bacterium isolated from deep seawater of the New Britain Trench.</title>
        <authorList>
            <person name="Cao J."/>
        </authorList>
    </citation>
    <scope>NUCLEOTIDE SEQUENCE [LARGE SCALE GENOMIC DNA]</scope>
    <source>
        <strain evidence="2 3">W43</strain>
        <plasmid evidence="2 3">pW43B</plasmid>
    </source>
</reference>
<dbReference type="Proteomes" id="UP000283063">
    <property type="component" value="Plasmid pW43B"/>
</dbReference>